<name>A0A6J4K949_9BACT</name>
<protein>
    <submittedName>
        <fullName evidence="1">Uncharacterized protein</fullName>
    </submittedName>
</protein>
<sequence>MTDRDGRAPPPVHEMRFWDWWCRGVVAAGVEPDDLPRLTFAAAVDQDPETAGAFRVHYDQDRRLLQTEVLVREDLCSTVPLHPSAAPPGVQMGDLLALMPAGARVATNGVVALALQCAFAEQFTWRFWTRTRDTRKADRAATRRASWLVRRWIGSEQRYRTPGFARGVRPVRCAGRVWTTLDGDLVGEDEG</sequence>
<dbReference type="EMBL" id="CADCTW010000021">
    <property type="protein sequence ID" value="CAA9299342.1"/>
    <property type="molecule type" value="Genomic_DNA"/>
</dbReference>
<reference evidence="1" key="1">
    <citation type="submission" date="2020-02" db="EMBL/GenBank/DDBJ databases">
        <authorList>
            <person name="Meier V. D."/>
        </authorList>
    </citation>
    <scope>NUCLEOTIDE SEQUENCE</scope>
    <source>
        <strain evidence="1">AVDCRST_MAG68</strain>
    </source>
</reference>
<dbReference type="AlphaFoldDB" id="A0A6J4K949"/>
<gene>
    <name evidence="1" type="ORF">AVDCRST_MAG68-538</name>
</gene>
<organism evidence="1">
    <name type="scientific">uncultured Gemmatimonadota bacterium</name>
    <dbReference type="NCBI Taxonomy" id="203437"/>
    <lineage>
        <taxon>Bacteria</taxon>
        <taxon>Pseudomonadati</taxon>
        <taxon>Gemmatimonadota</taxon>
        <taxon>environmental samples</taxon>
    </lineage>
</organism>
<proteinExistence type="predicted"/>
<accession>A0A6J4K949</accession>
<evidence type="ECO:0000313" key="1">
    <source>
        <dbReference type="EMBL" id="CAA9299342.1"/>
    </source>
</evidence>